<organism evidence="2 3">
    <name type="scientific">Paenibacillus jilunlii</name>
    <dbReference type="NCBI Taxonomy" id="682956"/>
    <lineage>
        <taxon>Bacteria</taxon>
        <taxon>Bacillati</taxon>
        <taxon>Bacillota</taxon>
        <taxon>Bacilli</taxon>
        <taxon>Bacillales</taxon>
        <taxon>Paenibacillaceae</taxon>
        <taxon>Paenibacillus</taxon>
    </lineage>
</organism>
<keyword evidence="3" id="KW-1185">Reference proteome</keyword>
<evidence type="ECO:0000313" key="2">
    <source>
        <dbReference type="EMBL" id="KWX79066.1"/>
    </source>
</evidence>
<dbReference type="Pfam" id="PF00583">
    <property type="entry name" value="Acetyltransf_1"/>
    <property type="match status" value="1"/>
</dbReference>
<dbReference type="InterPro" id="IPR016181">
    <property type="entry name" value="Acyl_CoA_acyltransferase"/>
</dbReference>
<reference evidence="2 3" key="1">
    <citation type="submission" date="2015-08" db="EMBL/GenBank/DDBJ databases">
        <title>Genome of Paenibacillus jilunlii.</title>
        <authorList>
            <person name="Sant'Anna F.H."/>
            <person name="Ambrosini A."/>
            <person name="Souza R."/>
            <person name="Bach E."/>
            <person name="Fernandes G."/>
            <person name="Balsanelli E."/>
            <person name="Baura V.A."/>
            <person name="Pedrosa F.O."/>
            <person name="Souza E.M."/>
            <person name="Passaglia L."/>
        </authorList>
    </citation>
    <scope>NUCLEOTIDE SEQUENCE [LARGE SCALE GENOMIC DNA]</scope>
    <source>
        <strain evidence="2 3">DSM 23019</strain>
    </source>
</reference>
<gene>
    <name evidence="2" type="ORF">AML91_03660</name>
</gene>
<dbReference type="RefSeq" id="WP_074648222.1">
    <property type="nucleotide sequence ID" value="NZ_CP048429.1"/>
</dbReference>
<evidence type="ECO:0000259" key="1">
    <source>
        <dbReference type="PROSITE" id="PS51186"/>
    </source>
</evidence>
<dbReference type="EMBL" id="LIPY01000090">
    <property type="protein sequence ID" value="KWX79066.1"/>
    <property type="molecule type" value="Genomic_DNA"/>
</dbReference>
<dbReference type="InterPro" id="IPR000182">
    <property type="entry name" value="GNAT_dom"/>
</dbReference>
<comment type="caution">
    <text evidence="2">The sequence shown here is derived from an EMBL/GenBank/DDBJ whole genome shotgun (WGS) entry which is preliminary data.</text>
</comment>
<protein>
    <recommendedName>
        <fullName evidence="1">N-acetyltransferase domain-containing protein</fullName>
    </recommendedName>
</protein>
<name>A0ABR5SZU5_9BACL</name>
<dbReference type="SUPFAM" id="SSF55729">
    <property type="entry name" value="Acyl-CoA N-acyltransferases (Nat)"/>
    <property type="match status" value="1"/>
</dbReference>
<dbReference type="PROSITE" id="PS51186">
    <property type="entry name" value="GNAT"/>
    <property type="match status" value="1"/>
</dbReference>
<evidence type="ECO:0000313" key="3">
    <source>
        <dbReference type="Proteomes" id="UP000070252"/>
    </source>
</evidence>
<dbReference type="Proteomes" id="UP000070252">
    <property type="component" value="Unassembled WGS sequence"/>
</dbReference>
<accession>A0ABR5SZU5</accession>
<dbReference type="CDD" id="cd04301">
    <property type="entry name" value="NAT_SF"/>
    <property type="match status" value="1"/>
</dbReference>
<sequence>MRIQNIEFKSLSLDDLQPGLLDSFNRFQRVTRVWRTVEGERQLVDAPFIDNWDAATKNEIIAEDFHRCLHYGGKVICAVHNGQIAAFAALLRELFGSSRQYADLMQLHVSTDFRHAGLGRSLFMMAAQQAEAWGAQKLYISAHSAEETQAFYRAMGCVDAVEINAHHVALEPFDIQMEYVIGRNKNFRMKLG</sequence>
<proteinExistence type="predicted"/>
<feature type="domain" description="N-acetyltransferase" evidence="1">
    <location>
        <begin position="25"/>
        <end position="182"/>
    </location>
</feature>
<dbReference type="Gene3D" id="3.40.630.30">
    <property type="match status" value="1"/>
</dbReference>